<dbReference type="Gene3D" id="1.10.3730.20">
    <property type="match status" value="2"/>
</dbReference>
<evidence type="ECO:0000313" key="16">
    <source>
        <dbReference type="EMBL" id="MBL3679383.1"/>
    </source>
</evidence>
<feature type="chain" id="PRO_5046698894" description="EamA domain-containing protein" evidence="14">
    <location>
        <begin position="18"/>
        <end position="307"/>
    </location>
</feature>
<comment type="caution">
    <text evidence="16">The sequence shown here is derived from an EMBL/GenBank/DDBJ whole genome shotgun (WGS) entry which is preliminary data.</text>
</comment>
<keyword evidence="12 13" id="KW-0472">Membrane</keyword>
<keyword evidence="9" id="KW-0448">Lipopolysaccharide biosynthesis</keyword>
<dbReference type="InterPro" id="IPR000390">
    <property type="entry name" value="Small_drug/metabolite_transptr"/>
</dbReference>
<evidence type="ECO:0000259" key="15">
    <source>
        <dbReference type="Pfam" id="PF00892"/>
    </source>
</evidence>
<feature type="transmembrane region" description="Helical" evidence="13">
    <location>
        <begin position="33"/>
        <end position="51"/>
    </location>
</feature>
<evidence type="ECO:0000256" key="13">
    <source>
        <dbReference type="SAM" id="Phobius"/>
    </source>
</evidence>
<evidence type="ECO:0000256" key="3">
    <source>
        <dbReference type="ARBA" id="ARBA00022448"/>
    </source>
</evidence>
<evidence type="ECO:0000256" key="2">
    <source>
        <dbReference type="ARBA" id="ARBA00007362"/>
    </source>
</evidence>
<comment type="subcellular location">
    <subcellularLocation>
        <location evidence="1">Cell membrane</location>
        <topology evidence="1">Multi-pass membrane protein</topology>
    </subcellularLocation>
</comment>
<evidence type="ECO:0000313" key="17">
    <source>
        <dbReference type="Proteomes" id="UP001645859"/>
    </source>
</evidence>
<feature type="signal peptide" evidence="14">
    <location>
        <begin position="1"/>
        <end position="17"/>
    </location>
</feature>
<keyword evidence="7" id="KW-0441">Lipid A biosynthesis</keyword>
<evidence type="ECO:0000256" key="12">
    <source>
        <dbReference type="ARBA" id="ARBA00023136"/>
    </source>
</evidence>
<dbReference type="RefSeq" id="WP_202344653.1">
    <property type="nucleotide sequence ID" value="NZ_BAAAPI010000006.1"/>
</dbReference>
<evidence type="ECO:0000256" key="1">
    <source>
        <dbReference type="ARBA" id="ARBA00004651"/>
    </source>
</evidence>
<keyword evidence="14" id="KW-0732">Signal</keyword>
<sequence>MSLTALLLVLTAAVAHAAWNIIAHGASRSGIPFLWWASLGSAVLWAGLIPVTGGIGSAGVRELLLGIAVSSVLHVAYMLVLQRGYARGELSTVYATARGSGPLLTVLVAVLVLGERPGPVALLGIGVLLVGVVGFGLLGREARGRGRAHRDSTQRGAAGRLGRVDPSIGYGVLTGTAIAAYTLWDTFVVTEWGVSPVAFMVGCALGEVPFFTLALVRGGAGDGLRRLLPELRANWRALLAFGVLSPLSYVLVLTAVTIAPVSLVAPVREVSVILVGLYGVWRFRESRPVLRILAAIVVVAGVVLIGL</sequence>
<keyword evidence="8 13" id="KW-0812">Transmembrane</keyword>
<keyword evidence="17" id="KW-1185">Reference proteome</keyword>
<dbReference type="InterPro" id="IPR000620">
    <property type="entry name" value="EamA_dom"/>
</dbReference>
<keyword evidence="10 13" id="KW-1133">Transmembrane helix</keyword>
<proteinExistence type="inferred from homology"/>
<dbReference type="SUPFAM" id="SSF103481">
    <property type="entry name" value="Multidrug resistance efflux transporter EmrE"/>
    <property type="match status" value="2"/>
</dbReference>
<accession>A0ABS1SJC0</accession>
<dbReference type="EMBL" id="QYAC01000004">
    <property type="protein sequence ID" value="MBL3679383.1"/>
    <property type="molecule type" value="Genomic_DNA"/>
</dbReference>
<feature type="transmembrane region" description="Helical" evidence="13">
    <location>
        <begin position="196"/>
        <end position="216"/>
    </location>
</feature>
<keyword evidence="11" id="KW-0443">Lipid metabolism</keyword>
<dbReference type="PANTHER" id="PTHR30561:SF0">
    <property type="entry name" value="GUANIDINIUM EXPORTER"/>
    <property type="match status" value="1"/>
</dbReference>
<organism evidence="16 17">
    <name type="scientific">Leucobacter chromiireducens subsp. solipictus</name>
    <dbReference type="NCBI Taxonomy" id="398235"/>
    <lineage>
        <taxon>Bacteria</taxon>
        <taxon>Bacillati</taxon>
        <taxon>Actinomycetota</taxon>
        <taxon>Actinomycetes</taxon>
        <taxon>Micrococcales</taxon>
        <taxon>Microbacteriaceae</taxon>
        <taxon>Leucobacter</taxon>
    </lineage>
</organism>
<feature type="transmembrane region" description="Helical" evidence="13">
    <location>
        <begin position="265"/>
        <end position="281"/>
    </location>
</feature>
<evidence type="ECO:0000256" key="5">
    <source>
        <dbReference type="ARBA" id="ARBA00022516"/>
    </source>
</evidence>
<keyword evidence="5" id="KW-0444">Lipid biosynthesis</keyword>
<feature type="domain" description="EamA" evidence="15">
    <location>
        <begin position="170"/>
        <end position="306"/>
    </location>
</feature>
<gene>
    <name evidence="16" type="ORF">D3230_08795</name>
</gene>
<evidence type="ECO:0000256" key="14">
    <source>
        <dbReference type="SAM" id="SignalP"/>
    </source>
</evidence>
<feature type="transmembrane region" description="Helical" evidence="13">
    <location>
        <begin position="63"/>
        <end position="81"/>
    </location>
</feature>
<reference evidence="16 17" key="1">
    <citation type="submission" date="2018-09" db="EMBL/GenBank/DDBJ databases">
        <title>Comparative genomics of Leucobacter spp.</title>
        <authorList>
            <person name="Reis A.C."/>
            <person name="Kolvenbach B.A."/>
            <person name="Corvini P.F.X."/>
            <person name="Nunes O.C."/>
        </authorList>
    </citation>
    <scope>NUCLEOTIDE SEQUENCE [LARGE SCALE GENOMIC DNA]</scope>
    <source>
        <strain evidence="16 17">TAN 31504</strain>
    </source>
</reference>
<feature type="transmembrane region" description="Helical" evidence="13">
    <location>
        <begin position="288"/>
        <end position="306"/>
    </location>
</feature>
<evidence type="ECO:0000256" key="9">
    <source>
        <dbReference type="ARBA" id="ARBA00022985"/>
    </source>
</evidence>
<dbReference type="InterPro" id="IPR037185">
    <property type="entry name" value="EmrE-like"/>
</dbReference>
<feature type="transmembrane region" description="Helical" evidence="13">
    <location>
        <begin position="167"/>
        <end position="184"/>
    </location>
</feature>
<feature type="transmembrane region" description="Helical" evidence="13">
    <location>
        <begin position="237"/>
        <end position="259"/>
    </location>
</feature>
<dbReference type="PANTHER" id="PTHR30561">
    <property type="entry name" value="SMR FAMILY PROTON-DEPENDENT DRUG EFFLUX TRANSPORTER SUGE"/>
    <property type="match status" value="1"/>
</dbReference>
<keyword evidence="6" id="KW-0997">Cell inner membrane</keyword>
<evidence type="ECO:0000256" key="7">
    <source>
        <dbReference type="ARBA" id="ARBA00022556"/>
    </source>
</evidence>
<protein>
    <recommendedName>
        <fullName evidence="15">EamA domain-containing protein</fullName>
    </recommendedName>
</protein>
<evidence type="ECO:0000256" key="6">
    <source>
        <dbReference type="ARBA" id="ARBA00022519"/>
    </source>
</evidence>
<dbReference type="Proteomes" id="UP001645859">
    <property type="component" value="Unassembled WGS sequence"/>
</dbReference>
<name>A0ABS1SJC0_9MICO</name>
<dbReference type="Pfam" id="PF00892">
    <property type="entry name" value="EamA"/>
    <property type="match status" value="1"/>
</dbReference>
<evidence type="ECO:0000256" key="10">
    <source>
        <dbReference type="ARBA" id="ARBA00022989"/>
    </source>
</evidence>
<comment type="similarity">
    <text evidence="2">Belongs to the EamA transporter family.</text>
</comment>
<evidence type="ECO:0000256" key="11">
    <source>
        <dbReference type="ARBA" id="ARBA00023098"/>
    </source>
</evidence>
<evidence type="ECO:0000256" key="8">
    <source>
        <dbReference type="ARBA" id="ARBA00022692"/>
    </source>
</evidence>
<evidence type="ECO:0000256" key="4">
    <source>
        <dbReference type="ARBA" id="ARBA00022475"/>
    </source>
</evidence>
<keyword evidence="3" id="KW-0813">Transport</keyword>
<keyword evidence="4" id="KW-1003">Cell membrane</keyword>
<feature type="transmembrane region" description="Helical" evidence="13">
    <location>
        <begin position="120"/>
        <end position="138"/>
    </location>
</feature>